<dbReference type="AlphaFoldDB" id="A0AAE9XRY5"/>
<gene>
    <name evidence="2" type="ORF">PH603_05390</name>
</gene>
<feature type="compositionally biased region" description="Basic and acidic residues" evidence="1">
    <location>
        <begin position="1"/>
        <end position="12"/>
    </location>
</feature>
<reference evidence="2" key="1">
    <citation type="submission" date="2023-01" db="EMBL/GenBank/DDBJ databases">
        <title>The genome sequence of Kordiimonadaceae bacterium 6D33.</title>
        <authorList>
            <person name="Liu Y."/>
        </authorList>
    </citation>
    <scope>NUCLEOTIDE SEQUENCE</scope>
    <source>
        <strain evidence="2">6D33</strain>
    </source>
</reference>
<feature type="region of interest" description="Disordered" evidence="1">
    <location>
        <begin position="1"/>
        <end position="23"/>
    </location>
</feature>
<dbReference type="EMBL" id="CP116805">
    <property type="protein sequence ID" value="WCL55192.1"/>
    <property type="molecule type" value="Genomic_DNA"/>
</dbReference>
<evidence type="ECO:0000313" key="2">
    <source>
        <dbReference type="EMBL" id="WCL55192.1"/>
    </source>
</evidence>
<proteinExistence type="predicted"/>
<dbReference type="KEGG" id="gso:PH603_05390"/>
<evidence type="ECO:0000313" key="3">
    <source>
        <dbReference type="Proteomes" id="UP001217500"/>
    </source>
</evidence>
<name>A0AAE9XRY5_9PROT</name>
<dbReference type="Proteomes" id="UP001217500">
    <property type="component" value="Chromosome"/>
</dbReference>
<keyword evidence="3" id="KW-1185">Reference proteome</keyword>
<evidence type="ECO:0000256" key="1">
    <source>
        <dbReference type="SAM" id="MobiDB-lite"/>
    </source>
</evidence>
<protein>
    <submittedName>
        <fullName evidence="2">Uncharacterized protein</fullName>
    </submittedName>
</protein>
<sequence>MKSEFGRGKAFRDAGQPTGGGLKGHHARALLYDLSTEKQSCSFDQCDRLSRFFGSLSDGLCGQLRLTIMARKSVG</sequence>
<organism evidence="2 3">
    <name type="scientific">Gimibacter soli</name>
    <dbReference type="NCBI Taxonomy" id="3024400"/>
    <lineage>
        <taxon>Bacteria</taxon>
        <taxon>Pseudomonadati</taxon>
        <taxon>Pseudomonadota</taxon>
        <taxon>Alphaproteobacteria</taxon>
        <taxon>Kordiimonadales</taxon>
        <taxon>Temperatibacteraceae</taxon>
        <taxon>Gimibacter</taxon>
    </lineage>
</organism>
<accession>A0AAE9XRY5</accession>
<dbReference type="RefSeq" id="WP_289504967.1">
    <property type="nucleotide sequence ID" value="NZ_CP116805.1"/>
</dbReference>